<feature type="compositionally biased region" description="Acidic residues" evidence="14">
    <location>
        <begin position="882"/>
        <end position="892"/>
    </location>
</feature>
<evidence type="ECO:0000256" key="8">
    <source>
        <dbReference type="ARBA" id="ARBA00023037"/>
    </source>
</evidence>
<comment type="similarity">
    <text evidence="2 13">Belongs to the integrin alpha chain family.</text>
</comment>
<dbReference type="GO" id="GO:0007160">
    <property type="term" value="P:cell-matrix adhesion"/>
    <property type="evidence" value="ECO:0007669"/>
    <property type="project" value="TreeGrafter"/>
</dbReference>
<feature type="region of interest" description="Disordered" evidence="14">
    <location>
        <begin position="854"/>
        <end position="895"/>
    </location>
</feature>
<feature type="repeat" description="FG-GAP" evidence="12">
    <location>
        <begin position="269"/>
        <end position="328"/>
    </location>
</feature>
<dbReference type="InterPro" id="IPR000413">
    <property type="entry name" value="Integrin_alpha"/>
</dbReference>
<protein>
    <submittedName>
        <fullName evidence="18">Uncharacterized protein</fullName>
    </submittedName>
</protein>
<feature type="chain" id="PRO_5029951092" evidence="13">
    <location>
        <begin position="19"/>
        <end position="1056"/>
    </location>
</feature>
<dbReference type="PANTHER" id="PTHR23220:SF122">
    <property type="entry name" value="INTEGRIN ALPHA-PS1"/>
    <property type="match status" value="1"/>
</dbReference>
<keyword evidence="4 13" id="KW-0732">Signal</keyword>
<dbReference type="SMART" id="SM00191">
    <property type="entry name" value="Int_alpha"/>
    <property type="match status" value="6"/>
</dbReference>
<dbReference type="Proteomes" id="UP000594262">
    <property type="component" value="Unplaced"/>
</dbReference>
<dbReference type="GO" id="GO:0009897">
    <property type="term" value="C:external side of plasma membrane"/>
    <property type="evidence" value="ECO:0007669"/>
    <property type="project" value="TreeGrafter"/>
</dbReference>
<organism evidence="18 19">
    <name type="scientific">Clytia hemisphaerica</name>
    <dbReference type="NCBI Taxonomy" id="252671"/>
    <lineage>
        <taxon>Eukaryota</taxon>
        <taxon>Metazoa</taxon>
        <taxon>Cnidaria</taxon>
        <taxon>Hydrozoa</taxon>
        <taxon>Hydroidolina</taxon>
        <taxon>Leptothecata</taxon>
        <taxon>Obeliida</taxon>
        <taxon>Clytiidae</taxon>
        <taxon>Clytia</taxon>
    </lineage>
</organism>
<evidence type="ECO:0000256" key="12">
    <source>
        <dbReference type="PROSITE-ProRule" id="PRU00803"/>
    </source>
</evidence>
<dbReference type="Pfam" id="PF20806">
    <property type="entry name" value="Integrin_A_Ig_3"/>
    <property type="match status" value="1"/>
</dbReference>
<keyword evidence="11" id="KW-0325">Glycoprotein</keyword>
<keyword evidence="19" id="KW-1185">Reference proteome</keyword>
<evidence type="ECO:0000256" key="2">
    <source>
        <dbReference type="ARBA" id="ARBA00008054"/>
    </source>
</evidence>
<feature type="domain" description="Integrin alpha third immunoglobulin-like" evidence="17">
    <location>
        <begin position="779"/>
        <end position="965"/>
    </location>
</feature>
<dbReference type="GO" id="GO:0007229">
    <property type="term" value="P:integrin-mediated signaling pathway"/>
    <property type="evidence" value="ECO:0007669"/>
    <property type="project" value="UniProtKB-KW"/>
</dbReference>
<keyword evidence="8 13" id="KW-0401">Integrin</keyword>
<keyword evidence="9 13" id="KW-0472">Membrane</keyword>
<dbReference type="GO" id="GO:0008305">
    <property type="term" value="C:integrin complex"/>
    <property type="evidence" value="ECO:0007669"/>
    <property type="project" value="InterPro"/>
</dbReference>
<dbReference type="PRINTS" id="PR01185">
    <property type="entry name" value="INTEGRINA"/>
</dbReference>
<evidence type="ECO:0000256" key="9">
    <source>
        <dbReference type="ARBA" id="ARBA00023136"/>
    </source>
</evidence>
<evidence type="ECO:0000259" key="15">
    <source>
        <dbReference type="Pfam" id="PF08441"/>
    </source>
</evidence>
<evidence type="ECO:0000256" key="7">
    <source>
        <dbReference type="ARBA" id="ARBA00022989"/>
    </source>
</evidence>
<dbReference type="InterPro" id="IPR013519">
    <property type="entry name" value="Int_alpha_beta-p"/>
</dbReference>
<evidence type="ECO:0000256" key="3">
    <source>
        <dbReference type="ARBA" id="ARBA00022692"/>
    </source>
</evidence>
<feature type="compositionally biased region" description="Low complexity" evidence="14">
    <location>
        <begin position="857"/>
        <end position="872"/>
    </location>
</feature>
<feature type="repeat" description="FG-GAP" evidence="12">
    <location>
        <begin position="26"/>
        <end position="83"/>
    </location>
</feature>
<evidence type="ECO:0000256" key="13">
    <source>
        <dbReference type="RuleBase" id="RU003762"/>
    </source>
</evidence>
<evidence type="ECO:0000256" key="11">
    <source>
        <dbReference type="ARBA" id="ARBA00023180"/>
    </source>
</evidence>
<feature type="signal peptide" evidence="13">
    <location>
        <begin position="1"/>
        <end position="18"/>
    </location>
</feature>
<dbReference type="PANTHER" id="PTHR23220">
    <property type="entry name" value="INTEGRIN ALPHA"/>
    <property type="match status" value="1"/>
</dbReference>
<keyword evidence="5" id="KW-0677">Repeat</keyword>
<feature type="domain" description="Integrin alpha second immunoglobulin-like" evidence="16">
    <location>
        <begin position="600"/>
        <end position="741"/>
    </location>
</feature>
<name>A0A7M5XFC5_9CNID</name>
<dbReference type="InterPro" id="IPR013649">
    <property type="entry name" value="Integrin_alpha_Ig-like_1"/>
</dbReference>
<dbReference type="InterPro" id="IPR048286">
    <property type="entry name" value="Integrin_alpha_Ig-like_3"/>
</dbReference>
<evidence type="ECO:0000256" key="14">
    <source>
        <dbReference type="SAM" id="MobiDB-lite"/>
    </source>
</evidence>
<feature type="repeat" description="FG-GAP" evidence="12">
    <location>
        <begin position="332"/>
        <end position="391"/>
    </location>
</feature>
<dbReference type="Gene3D" id="2.130.10.130">
    <property type="entry name" value="Integrin alpha, N-terminal"/>
    <property type="match status" value="1"/>
</dbReference>
<dbReference type="GeneID" id="136820119"/>
<dbReference type="Gene3D" id="2.60.40.1460">
    <property type="entry name" value="Integrin domains. Chain A, domain 2"/>
    <property type="match status" value="1"/>
</dbReference>
<evidence type="ECO:0000313" key="18">
    <source>
        <dbReference type="EnsemblMetazoa" id="CLYHEMP022025.1"/>
    </source>
</evidence>
<proteinExistence type="inferred from homology"/>
<dbReference type="Pfam" id="PF01839">
    <property type="entry name" value="FG-GAP"/>
    <property type="match status" value="2"/>
</dbReference>
<keyword evidence="7 13" id="KW-1133">Transmembrane helix</keyword>
<dbReference type="OrthoDB" id="5573735at2759"/>
<dbReference type="SUPFAM" id="SSF69318">
    <property type="entry name" value="Integrin alpha N-terminal domain"/>
    <property type="match status" value="1"/>
</dbReference>
<dbReference type="Pfam" id="PF20805">
    <property type="entry name" value="Integrin_A_Ig_2"/>
    <property type="match status" value="1"/>
</dbReference>
<dbReference type="InterPro" id="IPR028994">
    <property type="entry name" value="Integrin_alpha_N"/>
</dbReference>
<dbReference type="InterPro" id="IPR032695">
    <property type="entry name" value="Integrin_dom_sf"/>
</dbReference>
<dbReference type="AlphaFoldDB" id="A0A7M5XFC5"/>
<dbReference type="InterPro" id="IPR048285">
    <property type="entry name" value="Integrin_alpha_Ig-like_2"/>
</dbReference>
<dbReference type="SUPFAM" id="SSF69179">
    <property type="entry name" value="Integrin domains"/>
    <property type="match status" value="2"/>
</dbReference>
<keyword evidence="3 13" id="KW-0812">Transmembrane</keyword>
<feature type="repeat" description="FG-GAP" evidence="12">
    <location>
        <begin position="395"/>
        <end position="458"/>
    </location>
</feature>
<reference evidence="18" key="1">
    <citation type="submission" date="2021-01" db="UniProtKB">
        <authorList>
            <consortium name="EnsemblMetazoa"/>
        </authorList>
    </citation>
    <scope>IDENTIFICATION</scope>
</reference>
<dbReference type="InterPro" id="IPR018184">
    <property type="entry name" value="Integrin_alpha_C_CS"/>
</dbReference>
<evidence type="ECO:0000256" key="6">
    <source>
        <dbReference type="ARBA" id="ARBA00022889"/>
    </source>
</evidence>
<comment type="subcellular location">
    <subcellularLocation>
        <location evidence="1 13">Membrane</location>
        <topology evidence="1 13">Single-pass type I membrane protein</topology>
    </subcellularLocation>
</comment>
<feature type="transmembrane region" description="Helical" evidence="13">
    <location>
        <begin position="997"/>
        <end position="1019"/>
    </location>
</feature>
<dbReference type="PROSITE" id="PS00242">
    <property type="entry name" value="INTEGRIN_ALPHA"/>
    <property type="match status" value="1"/>
</dbReference>
<keyword evidence="6 13" id="KW-0130">Cell adhesion</keyword>
<dbReference type="EnsemblMetazoa" id="CLYHEMT022025.1">
    <property type="protein sequence ID" value="CLYHEMP022025.1"/>
    <property type="gene ID" value="CLYHEMG022025"/>
</dbReference>
<keyword evidence="10 13" id="KW-0675">Receptor</keyword>
<feature type="region of interest" description="Disordered" evidence="14">
    <location>
        <begin position="1035"/>
        <end position="1056"/>
    </location>
</feature>
<dbReference type="InterPro" id="IPR013517">
    <property type="entry name" value="FG-GAP"/>
</dbReference>
<evidence type="ECO:0000256" key="5">
    <source>
        <dbReference type="ARBA" id="ARBA00022737"/>
    </source>
</evidence>
<dbReference type="PROSITE" id="PS51470">
    <property type="entry name" value="FG_GAP"/>
    <property type="match status" value="4"/>
</dbReference>
<dbReference type="GO" id="GO:0033627">
    <property type="term" value="P:cell adhesion mediated by integrin"/>
    <property type="evidence" value="ECO:0007669"/>
    <property type="project" value="TreeGrafter"/>
</dbReference>
<dbReference type="GO" id="GO:0005178">
    <property type="term" value="F:integrin binding"/>
    <property type="evidence" value="ECO:0007669"/>
    <property type="project" value="TreeGrafter"/>
</dbReference>
<sequence>MRETTFTLLLALWNVVYSFNIDLDNSKVYEFKLQTNESLFGYSVALRNTQGKELMVGAPLETQNAQRSGSVYSCGLNTKQCQMLKDYKDSTPSNQDQRKHNMMGVTLAASGDTIMAGAPRWWIKRSPAIYYRGRVAVLKSDDTVDYETVPCEDEGYSNYAFGYCEAGMSSSSMTYNNLPLFVVGAPGSVNFKGALFTVYRRGSIRVSRTKEDRLEANSYMGYAVTTGKFTDPSQSGYVTDIAGGAPRGSVMAGKVIIYNVKNSYRITEEMVIQSPDDQVGTYFGAAVYAVDLDNDGKDDLVVGAPQFAKIMDEGRVYVYLNRKGPRFTGFDQTSVLEGDNQQGARFGSSIANIGDINKDGFQDIAIGAPYGGVDGKGMVYIYNGGQNGLRVNQPQRIAASDVSNTPPQGFGISLAGGVDIDNNKYPDLAVGAFRDAKAYVLRTKPVIKLTTKLSTSADAVPSRKSDKFSCGGLQQLDSYNCLDLEVQLSYTGEGVADSITVEATIDFDKNGLPKRAKTPTGLKSLVVQNITLTKDIAKTETIKVAVLISVDTDVVSPIEFTAKYKVHIDQSKCTNTPCAILDAFGESNADTHEITYLRECKSESTCLPQLEMTTSLDLPRNKDLDPKQVRYGVVYQVDMLADIVNLGEAAYQSVMKLNFSSDLQVIGVEVNKASINQRKIVSLNAALMQLQFPLANPISPNETVSVLAKFSVSKSRPTQREYTFTAEATAFGDMVGKKNKGEEKIDVNIETCVGVSASARPQNFQYLLNLAKPPPPSSNTTLRNESVKVDVIGNAVTYSFIVQNRGNLPVENLKAKMNTAVQIEGLDLIYVVYVEVDGAPCKTDFNNLNYVTKYQQTDGDGNPTNPGGNTNNNRRRRRNTDDDPEQQDDDDGNAAKEKEIITCFRQGSCKKYTCDIERIEPNKGAIIKMYARFWDYNLGKPEVQDFKGVKSEVEVEFVGSDKDYYIQRNDEKCQFLTDTTVFMSPELENKKAPPVPWWVLLLSVAGALLLLAIAIAILYKVGFFKRNRKIKEITGPTETGHDATNPSTDDDYDDDE</sequence>
<dbReference type="RefSeq" id="XP_066932458.1">
    <property type="nucleotide sequence ID" value="XM_067076357.1"/>
</dbReference>
<dbReference type="GO" id="GO:0098609">
    <property type="term" value="P:cell-cell adhesion"/>
    <property type="evidence" value="ECO:0007669"/>
    <property type="project" value="TreeGrafter"/>
</dbReference>
<evidence type="ECO:0000256" key="4">
    <source>
        <dbReference type="ARBA" id="ARBA00022729"/>
    </source>
</evidence>
<evidence type="ECO:0000313" key="19">
    <source>
        <dbReference type="Proteomes" id="UP000594262"/>
    </source>
</evidence>
<dbReference type="Gene3D" id="2.60.40.1530">
    <property type="entry name" value="ntegrin, alpha v. Chain A, domain 4"/>
    <property type="match status" value="1"/>
</dbReference>
<evidence type="ECO:0000256" key="1">
    <source>
        <dbReference type="ARBA" id="ARBA00004479"/>
    </source>
</evidence>
<evidence type="ECO:0000259" key="17">
    <source>
        <dbReference type="Pfam" id="PF20806"/>
    </source>
</evidence>
<feature type="domain" description="Integrin alpha first immunoglubulin-like" evidence="15">
    <location>
        <begin position="443"/>
        <end position="583"/>
    </location>
</feature>
<dbReference type="Gene3D" id="1.20.5.930">
    <property type="entry name" value="Bicelle-embedded integrin alpha(iib) transmembrane segment"/>
    <property type="match status" value="1"/>
</dbReference>
<dbReference type="Pfam" id="PF08441">
    <property type="entry name" value="Integrin_A_Ig_1"/>
    <property type="match status" value="1"/>
</dbReference>
<dbReference type="Gene3D" id="2.60.40.1510">
    <property type="entry name" value="ntegrin, alpha v. Chain A, domain 3"/>
    <property type="match status" value="1"/>
</dbReference>
<evidence type="ECO:0000259" key="16">
    <source>
        <dbReference type="Pfam" id="PF20805"/>
    </source>
</evidence>
<accession>A0A7M5XFC5</accession>
<evidence type="ECO:0000256" key="10">
    <source>
        <dbReference type="ARBA" id="ARBA00023170"/>
    </source>
</evidence>